<evidence type="ECO:0000256" key="6">
    <source>
        <dbReference type="ARBA" id="ARBA00022763"/>
    </source>
</evidence>
<feature type="domain" description="Helicase ATP-binding" evidence="19">
    <location>
        <begin position="266"/>
        <end position="508"/>
    </location>
</feature>
<dbReference type="Pfam" id="PF06733">
    <property type="entry name" value="DEAD_2"/>
    <property type="match status" value="1"/>
</dbReference>
<keyword evidence="13" id="KW-0238">DNA-binding</keyword>
<dbReference type="GO" id="GO:0003887">
    <property type="term" value="F:DNA-directed DNA polymerase activity"/>
    <property type="evidence" value="ECO:0007669"/>
    <property type="project" value="InterPro"/>
</dbReference>
<protein>
    <recommendedName>
        <fullName evidence="17 18">3'-5' exonuclease DinG</fullName>
        <ecNumber evidence="17 18">3.1.-.-</ecNumber>
    </recommendedName>
</protein>
<evidence type="ECO:0000313" key="21">
    <source>
        <dbReference type="EMBL" id="ABO50268.1"/>
    </source>
</evidence>
<keyword evidence="6" id="KW-0227">DNA damage</keyword>
<keyword evidence="2" id="KW-0004">4Fe-4S</keyword>
<keyword evidence="22" id="KW-1185">Reference proteome</keyword>
<evidence type="ECO:0000256" key="15">
    <source>
        <dbReference type="ARBA" id="ARBA00023235"/>
    </source>
</evidence>
<dbReference type="SMART" id="SM00487">
    <property type="entry name" value="DEXDc"/>
    <property type="match status" value="1"/>
</dbReference>
<dbReference type="InterPro" id="IPR014013">
    <property type="entry name" value="Helic_SF1/SF2_ATP-bd_DinG/Rad3"/>
</dbReference>
<dbReference type="KEGG" id="drm:Dred_1743"/>
<evidence type="ECO:0000313" key="22">
    <source>
        <dbReference type="Proteomes" id="UP000001556"/>
    </source>
</evidence>
<reference evidence="21 22" key="1">
    <citation type="submission" date="2007-03" db="EMBL/GenBank/DDBJ databases">
        <title>Complete sequence of Desulfotomaculum reducens MI-1.</title>
        <authorList>
            <consortium name="US DOE Joint Genome Institute"/>
            <person name="Copeland A."/>
            <person name="Lucas S."/>
            <person name="Lapidus A."/>
            <person name="Barry K."/>
            <person name="Detter J.C."/>
            <person name="Glavina del Rio T."/>
            <person name="Hammon N."/>
            <person name="Israni S."/>
            <person name="Dalin E."/>
            <person name="Tice H."/>
            <person name="Pitluck S."/>
            <person name="Sims D."/>
            <person name="Brettin T."/>
            <person name="Bruce D."/>
            <person name="Han C."/>
            <person name="Tapia R."/>
            <person name="Schmutz J."/>
            <person name="Larimer F."/>
            <person name="Land M."/>
            <person name="Hauser L."/>
            <person name="Kyrpides N."/>
            <person name="Kim E."/>
            <person name="Tebo B.M."/>
            <person name="Richardson P."/>
        </authorList>
    </citation>
    <scope>NUCLEOTIDE SEQUENCE [LARGE SCALE GENOMIC DNA]</scope>
    <source>
        <strain evidence="21 22">MI-1</strain>
    </source>
</reference>
<dbReference type="HOGENOM" id="CLU_012117_1_0_9"/>
<dbReference type="InterPro" id="IPR012337">
    <property type="entry name" value="RNaseH-like_sf"/>
</dbReference>
<dbReference type="InterPro" id="IPR006310">
    <property type="entry name" value="DinG"/>
</dbReference>
<dbReference type="GO" id="GO:0016887">
    <property type="term" value="F:ATP hydrolysis activity"/>
    <property type="evidence" value="ECO:0007669"/>
    <property type="project" value="RHEA"/>
</dbReference>
<feature type="domain" description="Helicase ATP-binding" evidence="20">
    <location>
        <begin position="244"/>
        <end position="517"/>
    </location>
</feature>
<dbReference type="OrthoDB" id="9803913at2"/>
<dbReference type="Gene3D" id="3.40.50.300">
    <property type="entry name" value="P-loop containing nucleotide triphosphate hydrolases"/>
    <property type="match status" value="2"/>
</dbReference>
<dbReference type="PROSITE" id="PS51193">
    <property type="entry name" value="HELICASE_ATP_BIND_2"/>
    <property type="match status" value="1"/>
</dbReference>
<dbReference type="GO" id="GO:0003677">
    <property type="term" value="F:DNA binding"/>
    <property type="evidence" value="ECO:0007669"/>
    <property type="project" value="UniProtKB-KW"/>
</dbReference>
<dbReference type="EMBL" id="CP000612">
    <property type="protein sequence ID" value="ABO50268.1"/>
    <property type="molecule type" value="Genomic_DNA"/>
</dbReference>
<dbReference type="GO" id="GO:0043139">
    <property type="term" value="F:5'-3' DNA helicase activity"/>
    <property type="evidence" value="ECO:0007669"/>
    <property type="project" value="UniProtKB-EC"/>
</dbReference>
<comment type="function">
    <text evidence="17 18">3'-5' exonuclease.</text>
</comment>
<dbReference type="EC" id="3.1.-.-" evidence="17 18"/>
<proteinExistence type="inferred from homology"/>
<dbReference type="Proteomes" id="UP000001556">
    <property type="component" value="Chromosome"/>
</dbReference>
<evidence type="ECO:0000256" key="14">
    <source>
        <dbReference type="ARBA" id="ARBA00023204"/>
    </source>
</evidence>
<dbReference type="GO" id="GO:0006260">
    <property type="term" value="P:DNA replication"/>
    <property type="evidence" value="ECO:0007669"/>
    <property type="project" value="InterPro"/>
</dbReference>
<dbReference type="InterPro" id="IPR045028">
    <property type="entry name" value="DinG/Rad3-like"/>
</dbReference>
<gene>
    <name evidence="17 18" type="primary">dinG</name>
    <name evidence="21" type="ordered locus">Dred_1743</name>
</gene>
<dbReference type="InterPro" id="IPR013520">
    <property type="entry name" value="Ribonucl_H"/>
</dbReference>
<evidence type="ECO:0000256" key="13">
    <source>
        <dbReference type="ARBA" id="ARBA00023125"/>
    </source>
</evidence>
<organism evidence="21 22">
    <name type="scientific">Desulforamulus reducens (strain ATCC BAA-1160 / DSM 100696 / MI-1)</name>
    <name type="common">Desulfotomaculum reducens</name>
    <dbReference type="NCBI Taxonomy" id="349161"/>
    <lineage>
        <taxon>Bacteria</taxon>
        <taxon>Bacillati</taxon>
        <taxon>Bacillota</taxon>
        <taxon>Clostridia</taxon>
        <taxon>Eubacteriales</taxon>
        <taxon>Peptococcaceae</taxon>
        <taxon>Desulforamulus</taxon>
    </lineage>
</organism>
<keyword evidence="9 17" id="KW-0269">Exonuclease</keyword>
<keyword evidence="7 17" id="KW-0378">Hydrolase</keyword>
<keyword evidence="3 17" id="KW-0540">Nuclease</keyword>
<dbReference type="GO" id="GO:0046872">
    <property type="term" value="F:metal ion binding"/>
    <property type="evidence" value="ECO:0007669"/>
    <property type="project" value="UniProtKB-KW"/>
</dbReference>
<dbReference type="InterPro" id="IPR010614">
    <property type="entry name" value="RAD3-like_helicase_DEAD"/>
</dbReference>
<dbReference type="InterPro" id="IPR014001">
    <property type="entry name" value="Helicase_ATP-bd"/>
</dbReference>
<dbReference type="CDD" id="cd06127">
    <property type="entry name" value="DEDDh"/>
    <property type="match status" value="1"/>
</dbReference>
<dbReference type="InterPro" id="IPR006054">
    <property type="entry name" value="DnaQ"/>
</dbReference>
<comment type="cofactor">
    <cofactor evidence="1">
        <name>[4Fe-4S] cluster</name>
        <dbReference type="ChEBI" id="CHEBI:49883"/>
    </cofactor>
</comment>
<evidence type="ECO:0000256" key="5">
    <source>
        <dbReference type="ARBA" id="ARBA00022741"/>
    </source>
</evidence>
<accession>A4J5B5</accession>
<dbReference type="eggNOG" id="COG1199">
    <property type="taxonomic scope" value="Bacteria"/>
</dbReference>
<dbReference type="NCBIfam" id="TIGR00573">
    <property type="entry name" value="dnaq"/>
    <property type="match status" value="1"/>
</dbReference>
<dbReference type="NCBIfam" id="TIGR01407">
    <property type="entry name" value="dinG_rel"/>
    <property type="match status" value="1"/>
</dbReference>
<dbReference type="SMART" id="SM00479">
    <property type="entry name" value="EXOIII"/>
    <property type="match status" value="1"/>
</dbReference>
<dbReference type="SMART" id="SM00491">
    <property type="entry name" value="HELICc2"/>
    <property type="match status" value="1"/>
</dbReference>
<evidence type="ECO:0000256" key="4">
    <source>
        <dbReference type="ARBA" id="ARBA00022723"/>
    </source>
</evidence>
<keyword evidence="4" id="KW-0479">Metal-binding</keyword>
<evidence type="ECO:0000256" key="3">
    <source>
        <dbReference type="ARBA" id="ARBA00022722"/>
    </source>
</evidence>
<dbReference type="RefSeq" id="WP_011878082.1">
    <property type="nucleotide sequence ID" value="NC_009253.1"/>
</dbReference>
<feature type="short sequence motif" description="DEAH box" evidence="17">
    <location>
        <begin position="459"/>
        <end position="462"/>
    </location>
</feature>
<evidence type="ECO:0000256" key="12">
    <source>
        <dbReference type="ARBA" id="ARBA00023014"/>
    </source>
</evidence>
<dbReference type="eggNOG" id="COG2176">
    <property type="taxonomic scope" value="Bacteria"/>
</dbReference>
<evidence type="ECO:0000259" key="20">
    <source>
        <dbReference type="PROSITE" id="PS51193"/>
    </source>
</evidence>
<evidence type="ECO:0000256" key="8">
    <source>
        <dbReference type="ARBA" id="ARBA00022806"/>
    </source>
</evidence>
<dbReference type="InterPro" id="IPR011545">
    <property type="entry name" value="DEAD/DEAH_box_helicase_dom"/>
</dbReference>
<evidence type="ECO:0000259" key="19">
    <source>
        <dbReference type="PROSITE" id="PS51192"/>
    </source>
</evidence>
<keyword evidence="11" id="KW-0408">Iron</keyword>
<dbReference type="SUPFAM" id="SSF52540">
    <property type="entry name" value="P-loop containing nucleoside triphosphate hydrolases"/>
    <property type="match status" value="1"/>
</dbReference>
<dbReference type="InterPro" id="IPR006555">
    <property type="entry name" value="ATP-dep_Helicase_C"/>
</dbReference>
<dbReference type="Pfam" id="PF13307">
    <property type="entry name" value="Helicase_C_2"/>
    <property type="match status" value="1"/>
</dbReference>
<evidence type="ECO:0000256" key="9">
    <source>
        <dbReference type="ARBA" id="ARBA00022839"/>
    </source>
</evidence>
<comment type="similarity">
    <text evidence="17 18">Belongs to the helicase family. DinG subfamily. Type 2 sub-subfamily.</text>
</comment>
<dbReference type="PROSITE" id="PS51192">
    <property type="entry name" value="HELICASE_ATP_BIND_1"/>
    <property type="match status" value="1"/>
</dbReference>
<sequence length="930" mass="104930">MLNFVALDLETSGLDCLQDEIIEIGLVKMVDGKEIDSFSTLIRPKGILPVKIKRLTGIKDHELQDAPKLQEVLPVILQFIADLPLVGHNVKFDYDFLSTAVQSPLANPLYDTLELSKYLMPGASNHRLGYLCSYLGIDIPNQHRALDDARGAAMLLIHLLNQCEEMEPELIWQLSQFLSKSGSLWHSVLETLSSRMIKMFPDRKITATIPGATEEDSNQSERIPQPKTTLDFEQCLAVLGPEGILATTLPRFRYRSQQCDMMEQVTKGLNGDKTVLVEAGTGTGKSLAYLVPAIAWAKQNHERVLISTHTINLQEQLWNKDIPLLAKLPEYEFKSAIMKGRGNYICLRRWHSFMKEDNHTPDEAAFLAKILIWIYQTNTGDKGELVLNYSDFEYWYRVCSESDGCLGNRCQYFKEKCYFMAAKRKAERADIVIVNHSLLLSDANADNMILPSYGPLIIDEAHHLENCATDHLGRAVTRVGVLRWLAVATKLLSKLEKIAFLTIDGRWEKLLLQSSETKQRTREAATSFFEMALSWIKSIDRNGEGRCSMRFDRGGNIDGIPSIPVAVDAELDNLLVNLRTLCQALVKISDQLEEGTVITGGGPGIIRDLAAWASVGQELSDNLEWICRHQEESQVYWVEGGGDSPEVVFRSAPIDVGPLLYEKLFSENRPVVLTSATLSVDGNFKHYINSVGLDFLPQENILEKHLNSPFNYNEQAILCVARDILPPGQVSNKEYHDELSKAIFHISMAAEGRSLVLFTSHRSLRETYQRLKDQYENEDICLLGHELDGSRRRLVEQFMEGRRTVLFGASSFWEGVDIPGEALSCVIIVKLPFAPPNHPVTEARLQKLSRQGRNGFMEHQIPQAVIKFKQGFGRLIRGPEDRGVVVVLDGRLVEKRYGYKFFNSLPIAQHIRDSWLGISKKARFWLTTGK</sequence>
<dbReference type="GO" id="GO:0005524">
    <property type="term" value="F:ATP binding"/>
    <property type="evidence" value="ECO:0007669"/>
    <property type="project" value="UniProtKB-UniRule"/>
</dbReference>
<dbReference type="InterPro" id="IPR006554">
    <property type="entry name" value="Helicase-like_DEXD_c2"/>
</dbReference>
<dbReference type="Gene3D" id="3.30.420.10">
    <property type="entry name" value="Ribonuclease H-like superfamily/Ribonuclease H"/>
    <property type="match status" value="1"/>
</dbReference>
<evidence type="ECO:0000256" key="16">
    <source>
        <dbReference type="ARBA" id="ARBA00048954"/>
    </source>
</evidence>
<dbReference type="SUPFAM" id="SSF53098">
    <property type="entry name" value="Ribonuclease H-like"/>
    <property type="match status" value="1"/>
</dbReference>
<evidence type="ECO:0000256" key="11">
    <source>
        <dbReference type="ARBA" id="ARBA00023004"/>
    </source>
</evidence>
<keyword evidence="21" id="KW-0548">Nucleotidyltransferase</keyword>
<keyword evidence="5 17" id="KW-0547">Nucleotide-binding</keyword>
<name>A4J5B5_DESRM</name>
<keyword evidence="14" id="KW-0234">DNA repair</keyword>
<evidence type="ECO:0000256" key="17">
    <source>
        <dbReference type="HAMAP-Rule" id="MF_02206"/>
    </source>
</evidence>
<dbReference type="STRING" id="349161.Dred_1743"/>
<dbReference type="HAMAP" id="MF_02206">
    <property type="entry name" value="DinG_exonucl"/>
    <property type="match status" value="1"/>
</dbReference>
<keyword evidence="8" id="KW-0347">Helicase</keyword>
<dbReference type="PANTHER" id="PTHR11472">
    <property type="entry name" value="DNA REPAIR DEAD HELICASE RAD3/XP-D SUBFAMILY MEMBER"/>
    <property type="match status" value="1"/>
</dbReference>
<keyword evidence="15" id="KW-0413">Isomerase</keyword>
<keyword evidence="21" id="KW-0808">Transferase</keyword>
<evidence type="ECO:0000256" key="18">
    <source>
        <dbReference type="RuleBase" id="RU364106"/>
    </source>
</evidence>
<dbReference type="InterPro" id="IPR027417">
    <property type="entry name" value="P-loop_NTPase"/>
</dbReference>
<dbReference type="GO" id="GO:0008408">
    <property type="term" value="F:3'-5' exonuclease activity"/>
    <property type="evidence" value="ECO:0007669"/>
    <property type="project" value="UniProtKB-UniRule"/>
</dbReference>
<dbReference type="GO" id="GO:0006281">
    <property type="term" value="P:DNA repair"/>
    <property type="evidence" value="ECO:0007669"/>
    <property type="project" value="UniProtKB-KW"/>
</dbReference>
<evidence type="ECO:0000256" key="1">
    <source>
        <dbReference type="ARBA" id="ARBA00001966"/>
    </source>
</evidence>
<dbReference type="GO" id="GO:0051539">
    <property type="term" value="F:4 iron, 4 sulfur cluster binding"/>
    <property type="evidence" value="ECO:0007669"/>
    <property type="project" value="UniProtKB-KW"/>
</dbReference>
<evidence type="ECO:0000256" key="7">
    <source>
        <dbReference type="ARBA" id="ARBA00022801"/>
    </source>
</evidence>
<comment type="catalytic activity">
    <reaction evidence="16">
        <text>ATP + H2O = ADP + phosphate + H(+)</text>
        <dbReference type="Rhea" id="RHEA:13065"/>
        <dbReference type="ChEBI" id="CHEBI:15377"/>
        <dbReference type="ChEBI" id="CHEBI:15378"/>
        <dbReference type="ChEBI" id="CHEBI:30616"/>
        <dbReference type="ChEBI" id="CHEBI:43474"/>
        <dbReference type="ChEBI" id="CHEBI:456216"/>
        <dbReference type="EC" id="5.6.2.3"/>
    </reaction>
</comment>
<keyword evidence="12" id="KW-0411">Iron-sulfur</keyword>
<dbReference type="Pfam" id="PF00929">
    <property type="entry name" value="RNase_T"/>
    <property type="match status" value="1"/>
</dbReference>
<dbReference type="InterPro" id="IPR036397">
    <property type="entry name" value="RNaseH_sf"/>
</dbReference>
<dbReference type="Pfam" id="PF00270">
    <property type="entry name" value="DEAD"/>
    <property type="match status" value="1"/>
</dbReference>
<dbReference type="AlphaFoldDB" id="A4J5B5"/>
<dbReference type="FunFam" id="3.30.420.10:FF:000045">
    <property type="entry name" value="3'-5' exonuclease DinG"/>
    <property type="match status" value="1"/>
</dbReference>
<feature type="binding site" evidence="17">
    <location>
        <begin position="279"/>
        <end position="286"/>
    </location>
    <ligand>
        <name>ATP</name>
        <dbReference type="ChEBI" id="CHEBI:30616"/>
    </ligand>
</feature>
<dbReference type="PANTHER" id="PTHR11472:SF34">
    <property type="entry name" value="REGULATOR OF TELOMERE ELONGATION HELICASE 1"/>
    <property type="match status" value="1"/>
</dbReference>
<keyword evidence="10 17" id="KW-0067">ATP-binding</keyword>
<evidence type="ECO:0000256" key="10">
    <source>
        <dbReference type="ARBA" id="ARBA00022840"/>
    </source>
</evidence>
<dbReference type="SMART" id="SM00488">
    <property type="entry name" value="DEXDc2"/>
    <property type="match status" value="1"/>
</dbReference>
<evidence type="ECO:0000256" key="2">
    <source>
        <dbReference type="ARBA" id="ARBA00022485"/>
    </source>
</evidence>